<feature type="region of interest" description="Disordered" evidence="1">
    <location>
        <begin position="269"/>
        <end position="301"/>
    </location>
</feature>
<reference evidence="2 3" key="1">
    <citation type="journal article" date="2018" name="PLoS ONE">
        <title>The draft genome of Kipferlia bialata reveals reductive genome evolution in fornicate parasites.</title>
        <authorList>
            <person name="Tanifuji G."/>
            <person name="Takabayashi S."/>
            <person name="Kume K."/>
            <person name="Takagi M."/>
            <person name="Nakayama T."/>
            <person name="Kamikawa R."/>
            <person name="Inagaki Y."/>
            <person name="Hashimoto T."/>
        </authorList>
    </citation>
    <scope>NUCLEOTIDE SEQUENCE [LARGE SCALE GENOMIC DNA]</scope>
    <source>
        <strain evidence="2">NY0173</strain>
    </source>
</reference>
<feature type="compositionally biased region" description="Basic and acidic residues" evidence="1">
    <location>
        <begin position="238"/>
        <end position="248"/>
    </location>
</feature>
<feature type="non-terminal residue" evidence="2">
    <location>
        <position position="1"/>
    </location>
</feature>
<sequence length="497" mass="54160">MDKARLVLQRPALTSKISSDWEKSRFTSLDISDQYLVLGASTSTVYVFPAPSFSRPSLVSLPELRSRVVALSLSPTSDLLCVCTLNGTCAIIKLVKRGEGVVPRLLHFTKFPSPPSTLHWTPVPASLSLSTDEGERETEHALLVGTEGGDVHMVFRARDRAPSSLGSTTLDMLKGRMKDRPAYDVVCVLHSDSTIVQVDVHTGEIEGEGEREAEVEESTEGEREGAEAVPPEGEEGERETGREREREHSLMLVASSLTRPMYCGMRWTDALSLTPPPQPEAEGEGQGEGESAPNTPNPMHGDIRYILDPVQIGTKVHKTARLGACFDRDGRFVFVSRSGRNVFVYDTASLMVSFTLQLKNMVPPASHASKFPLGAYGAFVEAHGDKKPPSFERYLGYPYPLDAEVTPSPVDTSVKLPKDVAQLGVLSSTLSLSRLVPSSSDVQCVVSVSNKDVLILRAQREREVGRTDGAFVNTWEGGINSWFPLPTNTILAKSHGT</sequence>
<name>A0A9K3GHH9_9EUKA</name>
<dbReference type="Gene3D" id="2.130.10.10">
    <property type="entry name" value="YVTN repeat-like/Quinoprotein amine dehydrogenase"/>
    <property type="match status" value="1"/>
</dbReference>
<dbReference type="InterPro" id="IPR015943">
    <property type="entry name" value="WD40/YVTN_repeat-like_dom_sf"/>
</dbReference>
<dbReference type="OrthoDB" id="19493at2759"/>
<evidence type="ECO:0000313" key="3">
    <source>
        <dbReference type="Proteomes" id="UP000265618"/>
    </source>
</evidence>
<dbReference type="PANTHER" id="PTHR23287:SF16">
    <property type="entry name" value="TECTONIN BETA-PROPELLER REPEAT-CONTAINING PROTEIN 2"/>
    <property type="match status" value="1"/>
</dbReference>
<proteinExistence type="predicted"/>
<accession>A0A9K3GHH9</accession>
<evidence type="ECO:0000256" key="1">
    <source>
        <dbReference type="SAM" id="MobiDB-lite"/>
    </source>
</evidence>
<gene>
    <name evidence="2" type="ORF">KIPB_004482</name>
</gene>
<dbReference type="EMBL" id="BDIP01000961">
    <property type="protein sequence ID" value="GIQ83203.1"/>
    <property type="molecule type" value="Genomic_DNA"/>
</dbReference>
<keyword evidence="3" id="KW-1185">Reference proteome</keyword>
<protein>
    <submittedName>
        <fullName evidence="2">Uncharacterized protein</fullName>
    </submittedName>
</protein>
<dbReference type="AlphaFoldDB" id="A0A9K3GHH9"/>
<dbReference type="SUPFAM" id="SSF50978">
    <property type="entry name" value="WD40 repeat-like"/>
    <property type="match status" value="1"/>
</dbReference>
<comment type="caution">
    <text evidence="2">The sequence shown here is derived from an EMBL/GenBank/DDBJ whole genome shotgun (WGS) entry which is preliminary data.</text>
</comment>
<dbReference type="PANTHER" id="PTHR23287">
    <property type="entry name" value="RUBY-EYE2-LIKE PROTEIN"/>
    <property type="match status" value="1"/>
</dbReference>
<dbReference type="InterPro" id="IPR036322">
    <property type="entry name" value="WD40_repeat_dom_sf"/>
</dbReference>
<organism evidence="2 3">
    <name type="scientific">Kipferlia bialata</name>
    <dbReference type="NCBI Taxonomy" id="797122"/>
    <lineage>
        <taxon>Eukaryota</taxon>
        <taxon>Metamonada</taxon>
        <taxon>Carpediemonas-like organisms</taxon>
        <taxon>Kipferlia</taxon>
    </lineage>
</organism>
<evidence type="ECO:0000313" key="2">
    <source>
        <dbReference type="EMBL" id="GIQ83203.1"/>
    </source>
</evidence>
<feature type="region of interest" description="Disordered" evidence="1">
    <location>
        <begin position="205"/>
        <end position="248"/>
    </location>
</feature>
<dbReference type="Proteomes" id="UP000265618">
    <property type="component" value="Unassembled WGS sequence"/>
</dbReference>